<keyword evidence="1" id="KW-0430">Lectin</keyword>
<dbReference type="GO" id="GO:0030246">
    <property type="term" value="F:carbohydrate binding"/>
    <property type="evidence" value="ECO:0007669"/>
    <property type="project" value="UniProtKB-KW"/>
</dbReference>
<proteinExistence type="predicted"/>
<reference evidence="1" key="1">
    <citation type="journal article" date="2019" name="Sci. Rep.">
        <title>Draft genome of Tanacetum cinerariifolium, the natural source of mosquito coil.</title>
        <authorList>
            <person name="Yamashiro T."/>
            <person name="Shiraishi A."/>
            <person name="Satake H."/>
            <person name="Nakayama K."/>
        </authorList>
    </citation>
    <scope>NUCLEOTIDE SEQUENCE</scope>
</reference>
<evidence type="ECO:0000313" key="1">
    <source>
        <dbReference type="EMBL" id="GEU37736.1"/>
    </source>
</evidence>
<dbReference type="GO" id="GO:0016301">
    <property type="term" value="F:kinase activity"/>
    <property type="evidence" value="ECO:0007669"/>
    <property type="project" value="UniProtKB-KW"/>
</dbReference>
<comment type="caution">
    <text evidence="1">The sequence shown here is derived from an EMBL/GenBank/DDBJ whole genome shotgun (WGS) entry which is preliminary data.</text>
</comment>
<accession>A0A6L2JL95</accession>
<sequence length="314" mass="35997">MIEAYFASKPSIQVNKIASSCEICSVSTTLNIALKTPSKLLLKWEVNRSLPTKGQEILMKLLVLGRINQTLIRHELKSSQVHKTAHSRHTLPMCYTDPSNINPNLKGYCLIFIFIKKDDCLVLGPNSSNNKMNKENKPKETMAVELKDHNRNLDVYYENTLEKESMAPEIIIEKEESSDLGDDIEKEGEWMVDEQPLDLVNMRHDVVYESLIEKMARCSLNFDFRIEKWDLSNLKIPCMIGRKFIANAYIDLDSPMNVMSLAYYNTIRNQGYEYRGHNFVGIGKDMHIFVGNISHVMDFTILKNVKANIDPSLS</sequence>
<keyword evidence="1" id="KW-0808">Transferase</keyword>
<dbReference type="AlphaFoldDB" id="A0A6L2JL95"/>
<keyword evidence="1" id="KW-0418">Kinase</keyword>
<dbReference type="EMBL" id="BKCJ010000966">
    <property type="protein sequence ID" value="GEU37736.1"/>
    <property type="molecule type" value="Genomic_DNA"/>
</dbReference>
<organism evidence="1">
    <name type="scientific">Tanacetum cinerariifolium</name>
    <name type="common">Dalmatian daisy</name>
    <name type="synonym">Chrysanthemum cinerariifolium</name>
    <dbReference type="NCBI Taxonomy" id="118510"/>
    <lineage>
        <taxon>Eukaryota</taxon>
        <taxon>Viridiplantae</taxon>
        <taxon>Streptophyta</taxon>
        <taxon>Embryophyta</taxon>
        <taxon>Tracheophyta</taxon>
        <taxon>Spermatophyta</taxon>
        <taxon>Magnoliopsida</taxon>
        <taxon>eudicotyledons</taxon>
        <taxon>Gunneridae</taxon>
        <taxon>Pentapetalae</taxon>
        <taxon>asterids</taxon>
        <taxon>campanulids</taxon>
        <taxon>Asterales</taxon>
        <taxon>Asteraceae</taxon>
        <taxon>Asteroideae</taxon>
        <taxon>Anthemideae</taxon>
        <taxon>Anthemidinae</taxon>
        <taxon>Tanacetum</taxon>
    </lineage>
</organism>
<protein>
    <submittedName>
        <fullName evidence="1">Protein kinase-like domain, concanavalin A-like lectin/glucanase domain protein</fullName>
    </submittedName>
</protein>
<name>A0A6L2JL95_TANCI</name>
<gene>
    <name evidence="1" type="ORF">Tci_009714</name>
</gene>